<dbReference type="RefSeq" id="WP_400879092.1">
    <property type="nucleotide sequence ID" value="NZ_JBIWXY010000001.1"/>
</dbReference>
<feature type="transmembrane region" description="Helical" evidence="2">
    <location>
        <begin position="446"/>
        <end position="469"/>
    </location>
</feature>
<name>A0ABW8GIJ8_9PROT</name>
<accession>A0ABW8GIJ8</accession>
<sequence>MEPSLRKSMALLHTWAGVVLGSVLFAIFWMGTLSVFDKEIDRWMMPTTRVSMPDAAVSLDKVVLPLIETSKLSGNQWGVTLPSERAPVFTLRYRTEQGDNIRRYINPHNGEITDERYTLGATGFFFPFHFRLHIQWLKLGYWIVGLAAMGMLVLLVSGVIIHKKIFTDFFTFRPQKAMQRSALDLHNLSGVLALPFHFVITLSGLIIFAATYFPNTNKLVYAGDKAAYEVEMTGRYDIKPAGKPGQLASLDAMLAQASQLWGGGQPYFLRVRNAGDAHAYVEIRRSYEQDVTMNLDTIYFDGISGEVLSRFEAKPVLTVQRYIAGMHFIQFNHWPLRWLYFLAGLSGCILIATGFLFWLEARRVRHAKQGLKGVVIVQGLTIGSVTGIIIATLMFLLANRWLPANAALQGYERDALEAWVFYLSWLATFAHAWLRSRAAWREQAWLISLLALFTIASNAVTTGTPLWHSLAGHDYATAGMDVVLLLGAILAAYAALKLGQRKSTSQHKKATPTSSSSIGLGKHE</sequence>
<dbReference type="EMBL" id="JBIWXY010000001">
    <property type="protein sequence ID" value="MFJ5445180.1"/>
    <property type="molecule type" value="Genomic_DNA"/>
</dbReference>
<evidence type="ECO:0000313" key="4">
    <source>
        <dbReference type="Proteomes" id="UP001617669"/>
    </source>
</evidence>
<feature type="transmembrane region" description="Helical" evidence="2">
    <location>
        <begin position="371"/>
        <end position="398"/>
    </location>
</feature>
<protein>
    <submittedName>
        <fullName evidence="3">PepSY-associated TM helix domain-containing protein</fullName>
    </submittedName>
</protein>
<feature type="transmembrane region" description="Helical" evidence="2">
    <location>
        <begin position="475"/>
        <end position="496"/>
    </location>
</feature>
<evidence type="ECO:0000256" key="1">
    <source>
        <dbReference type="SAM" id="MobiDB-lite"/>
    </source>
</evidence>
<gene>
    <name evidence="3" type="ORF">ACIKP9_02950</name>
</gene>
<evidence type="ECO:0000313" key="3">
    <source>
        <dbReference type="EMBL" id="MFJ5445180.1"/>
    </source>
</evidence>
<feature type="transmembrane region" description="Helical" evidence="2">
    <location>
        <begin position="12"/>
        <end position="36"/>
    </location>
</feature>
<dbReference type="PANTHER" id="PTHR34219:SF4">
    <property type="entry name" value="PEPSY DOMAIN-CONTAINING PROTEIN"/>
    <property type="match status" value="1"/>
</dbReference>
<feature type="transmembrane region" description="Helical" evidence="2">
    <location>
        <begin position="182"/>
        <end position="213"/>
    </location>
</feature>
<dbReference type="Proteomes" id="UP001617669">
    <property type="component" value="Unassembled WGS sequence"/>
</dbReference>
<dbReference type="PANTHER" id="PTHR34219">
    <property type="entry name" value="IRON-REGULATED INNER MEMBRANE PROTEIN-RELATED"/>
    <property type="match status" value="1"/>
</dbReference>
<organism evidence="3 4">
    <name type="scientific">Methylobacillus methanolivorans</name>
    <dbReference type="NCBI Taxonomy" id="1848927"/>
    <lineage>
        <taxon>Bacteria</taxon>
        <taxon>Pseudomonadati</taxon>
        <taxon>Pseudomonadota</taxon>
        <taxon>Betaproteobacteria</taxon>
        <taxon>Nitrosomonadales</taxon>
        <taxon>Methylophilaceae</taxon>
        <taxon>Methylobacillus</taxon>
    </lineage>
</organism>
<feature type="transmembrane region" description="Helical" evidence="2">
    <location>
        <begin position="338"/>
        <end position="359"/>
    </location>
</feature>
<feature type="transmembrane region" description="Helical" evidence="2">
    <location>
        <begin position="139"/>
        <end position="161"/>
    </location>
</feature>
<proteinExistence type="predicted"/>
<keyword evidence="4" id="KW-1185">Reference proteome</keyword>
<dbReference type="InterPro" id="IPR005625">
    <property type="entry name" value="PepSY-ass_TM"/>
</dbReference>
<keyword evidence="2" id="KW-0812">Transmembrane</keyword>
<keyword evidence="2" id="KW-1133">Transmembrane helix</keyword>
<keyword evidence="2" id="KW-0472">Membrane</keyword>
<evidence type="ECO:0000256" key="2">
    <source>
        <dbReference type="SAM" id="Phobius"/>
    </source>
</evidence>
<feature type="region of interest" description="Disordered" evidence="1">
    <location>
        <begin position="505"/>
        <end position="524"/>
    </location>
</feature>
<reference evidence="3 4" key="1">
    <citation type="submission" date="2024-11" db="EMBL/GenBank/DDBJ databases">
        <authorList>
            <person name="Kaparullina E.N."/>
            <person name="Delegan Y.A."/>
            <person name="Doronina N.V."/>
        </authorList>
    </citation>
    <scope>NUCLEOTIDE SEQUENCE [LARGE SCALE GENOMIC DNA]</scope>
    <source>
        <strain evidence="3 4">7sh_L</strain>
    </source>
</reference>
<dbReference type="Pfam" id="PF03929">
    <property type="entry name" value="PepSY_TM"/>
    <property type="match status" value="1"/>
</dbReference>
<comment type="caution">
    <text evidence="3">The sequence shown here is derived from an EMBL/GenBank/DDBJ whole genome shotgun (WGS) entry which is preliminary data.</text>
</comment>